<evidence type="ECO:0000313" key="2">
    <source>
        <dbReference type="EMBL" id="PPB79677.1"/>
    </source>
</evidence>
<dbReference type="Proteomes" id="UP000239736">
    <property type="component" value="Unassembled WGS sequence"/>
</dbReference>
<dbReference type="RefSeq" id="WP_104072489.1">
    <property type="nucleotide sequence ID" value="NZ_PRDS01000010.1"/>
</dbReference>
<organism evidence="2 3">
    <name type="scientific">Albidovulum inexpectatum</name>
    <dbReference type="NCBI Taxonomy" id="196587"/>
    <lineage>
        <taxon>Bacteria</taxon>
        <taxon>Pseudomonadati</taxon>
        <taxon>Pseudomonadota</taxon>
        <taxon>Alphaproteobacteria</taxon>
        <taxon>Rhodobacterales</taxon>
        <taxon>Paracoccaceae</taxon>
        <taxon>Albidovulum</taxon>
    </lineage>
</organism>
<dbReference type="OrthoDB" id="7791409at2"/>
<feature type="signal peptide" evidence="1">
    <location>
        <begin position="1"/>
        <end position="21"/>
    </location>
</feature>
<protein>
    <submittedName>
        <fullName evidence="2">Uncharacterized protein DUF2125</fullName>
    </submittedName>
</protein>
<reference evidence="2 3" key="1">
    <citation type="submission" date="2018-01" db="EMBL/GenBank/DDBJ databases">
        <title>Genomic Encyclopedia of Archaeal and Bacterial Type Strains, Phase II (KMG-II): from individual species to whole genera.</title>
        <authorList>
            <person name="Goeker M."/>
        </authorList>
    </citation>
    <scope>NUCLEOTIDE SEQUENCE [LARGE SCALE GENOMIC DNA]</scope>
    <source>
        <strain evidence="2 3">DSM 12048</strain>
    </source>
</reference>
<dbReference type="Pfam" id="PF09898">
    <property type="entry name" value="DUF2125"/>
    <property type="match status" value="1"/>
</dbReference>
<evidence type="ECO:0000313" key="3">
    <source>
        <dbReference type="Proteomes" id="UP000239736"/>
    </source>
</evidence>
<dbReference type="InterPro" id="IPR018666">
    <property type="entry name" value="DUF2125"/>
</dbReference>
<keyword evidence="3" id="KW-1185">Reference proteome</keyword>
<accession>A0A2S5JDW0</accession>
<comment type="caution">
    <text evidence="2">The sequence shown here is derived from an EMBL/GenBank/DDBJ whole genome shotgun (WGS) entry which is preliminary data.</text>
</comment>
<name>A0A2S5JDW0_9RHOB</name>
<feature type="chain" id="PRO_5015509938" evidence="1">
    <location>
        <begin position="22"/>
        <end position="493"/>
    </location>
</feature>
<dbReference type="EMBL" id="PRDS01000010">
    <property type="protein sequence ID" value="PPB79677.1"/>
    <property type="molecule type" value="Genomic_DNA"/>
</dbReference>
<gene>
    <name evidence="2" type="ORF">LV82_02694</name>
</gene>
<evidence type="ECO:0000256" key="1">
    <source>
        <dbReference type="SAM" id="SignalP"/>
    </source>
</evidence>
<dbReference type="AlphaFoldDB" id="A0A2S5JDW0"/>
<proteinExistence type="predicted"/>
<sequence length="493" mass="52372">MKRLIGTAALLTFALATAARADVTADEVWDGIAAYYTDLGQKLEIESRNRQDDTLVLSGVTLTSEDTAASATVTIDQIRLRELGDGRVEIVLPQEIPLRVSAKVVGKSDPDVAMRMTQSGLSLIASGTPQDLTYDFSAPSLGFAITDMKVEGESAPMSFNVILSDNEGFWRVTDSGARRIVSEMKAAKADFEATATDPKGEGKFSASGSMVGLTSQTDMTLPAGVGMNDMGAALQAGMSISGEFGYQGGGYVMDFADKVDSMHSESTVGEGALRFAMSRQNVTYGVLSKDVRINSQVASLPMPIEMALSALAFDLDLPLSRSDSAQPFAALLRLSDLTVSDALWSMFDPAGQLPRDPATLVLDIAGKARVLTDLLDPQNATQITEGTPAELDSVELRELRLTAVGADLRGDGQLTFDNSGPTPRPVGAINLSLSGANALMDKLVAMGLIPQDQAMGFRMMLGLFAQPAGDDMLRSQIEFREDGGIYANGQRIQ</sequence>
<keyword evidence="1" id="KW-0732">Signal</keyword>